<dbReference type="InterPro" id="IPR051091">
    <property type="entry name" value="O-Glucosyltr/Glycosyltrsf_90"/>
</dbReference>
<keyword evidence="3" id="KW-1133">Transmembrane helix</keyword>
<dbReference type="SMART" id="SM00672">
    <property type="entry name" value="CAP10"/>
    <property type="match status" value="1"/>
</dbReference>
<evidence type="ECO:0000256" key="2">
    <source>
        <dbReference type="ARBA" id="ARBA00022679"/>
    </source>
</evidence>
<accession>A0A167GQI2</accession>
<evidence type="ECO:0000256" key="1">
    <source>
        <dbReference type="ARBA" id="ARBA00010118"/>
    </source>
</evidence>
<dbReference type="OrthoDB" id="541052at2759"/>
<dbReference type="Pfam" id="PF05686">
    <property type="entry name" value="Glyco_transf_90"/>
    <property type="match status" value="1"/>
</dbReference>
<sequence length="666" mass="76048">MLFSRRYSPRSEPLLLTDNRRRRSPFILLNLIPLYWLLSSRRSRRAALNLLCLLALLAFGAWRAFPGETREWLDRVEEEYKARLPNVHLPAFSRNAKHPIEKLMSDGQRAWEAKLRRQSKTLDEAVAEYNRRYGFAPPKGFDKWYEFALRNGFQLVDEFDGITSDLAPFRRLSGQEVQSRTRSAARQETMFSVSIADGLAVAGKEVRAGGVKKGDMGRARGFVQSLQAFVHDLPDMMFAVSGLAESSVYPTWEVSQPHNFSAQLGDAQDFISKINDFPVWYKYTNTCHPADPVRQTPDAYQFPLLSPILPPTNFDDVSTEGANPFTRFLRGSEADLDFCNQPDKFYEHGHFYSGWPMFNETFPVFGPGRGPRSMDIRIPSYYYIVPLPKYTYGYDPELGHGQDDDPHDPEWEDKSGTMFWRGATTGGGSSPAGRYAYYARHRLVQLAGQDNPSSMPILHRTRTSAWEETRIDVNALRTTALDVGFTKAVQCAPYRPGGCDGMMRDYRFVDKVPLYEAYKSKILLDLDGMGYSARSMALLASKSALVKSTIYQEFFDDWLQPWVHYIPLSSTFEELFNIWAFFVGVPAHMVDPTLPAAPAHAGEVYDPKGDAALKSIADAGREWKRAHARIVDMEVYTYRLCLEWARLWYQDERDMDYVPGQFEDAD</sequence>
<evidence type="ECO:0000313" key="6">
    <source>
        <dbReference type="Proteomes" id="UP000076738"/>
    </source>
</evidence>
<comment type="similarity">
    <text evidence="1">Belongs to the glycosyltransferase 90 family.</text>
</comment>
<feature type="domain" description="Glycosyl transferase CAP10" evidence="4">
    <location>
        <begin position="332"/>
        <end position="623"/>
    </location>
</feature>
<keyword evidence="3" id="KW-0812">Transmembrane</keyword>
<dbReference type="EMBL" id="KV417334">
    <property type="protein sequence ID" value="KZO90803.1"/>
    <property type="molecule type" value="Genomic_DNA"/>
</dbReference>
<keyword evidence="2 5" id="KW-0808">Transferase</keyword>
<dbReference type="PANTHER" id="PTHR12203">
    <property type="entry name" value="KDEL LYS-ASP-GLU-LEU CONTAINING - RELATED"/>
    <property type="match status" value="1"/>
</dbReference>
<proteinExistence type="inferred from homology"/>
<evidence type="ECO:0000313" key="5">
    <source>
        <dbReference type="EMBL" id="KZO90803.1"/>
    </source>
</evidence>
<dbReference type="PANTHER" id="PTHR12203:SF35">
    <property type="entry name" value="PROTEIN O-GLUCOSYLTRANSFERASE 1"/>
    <property type="match status" value="1"/>
</dbReference>
<keyword evidence="6" id="KW-1185">Reference proteome</keyword>
<keyword evidence="3" id="KW-0472">Membrane</keyword>
<dbReference type="GO" id="GO:0016740">
    <property type="term" value="F:transferase activity"/>
    <property type="evidence" value="ECO:0007669"/>
    <property type="project" value="UniProtKB-KW"/>
</dbReference>
<evidence type="ECO:0000259" key="4">
    <source>
        <dbReference type="SMART" id="SM00672"/>
    </source>
</evidence>
<protein>
    <submittedName>
        <fullName evidence="5">Glycosyltransferase family 90 protein</fullName>
    </submittedName>
</protein>
<feature type="transmembrane region" description="Helical" evidence="3">
    <location>
        <begin position="46"/>
        <end position="65"/>
    </location>
</feature>
<evidence type="ECO:0000256" key="3">
    <source>
        <dbReference type="SAM" id="Phobius"/>
    </source>
</evidence>
<name>A0A167GQI2_CALVF</name>
<dbReference type="Proteomes" id="UP000076738">
    <property type="component" value="Unassembled WGS sequence"/>
</dbReference>
<gene>
    <name evidence="5" type="ORF">CALVIDRAFT_375397</name>
</gene>
<dbReference type="InterPro" id="IPR006598">
    <property type="entry name" value="CAP10"/>
</dbReference>
<dbReference type="AlphaFoldDB" id="A0A167GQI2"/>
<reference evidence="5 6" key="1">
    <citation type="journal article" date="2016" name="Mol. Biol. Evol.">
        <title>Comparative Genomics of Early-Diverging Mushroom-Forming Fungi Provides Insights into the Origins of Lignocellulose Decay Capabilities.</title>
        <authorList>
            <person name="Nagy L.G."/>
            <person name="Riley R."/>
            <person name="Tritt A."/>
            <person name="Adam C."/>
            <person name="Daum C."/>
            <person name="Floudas D."/>
            <person name="Sun H."/>
            <person name="Yadav J.S."/>
            <person name="Pangilinan J."/>
            <person name="Larsson K.H."/>
            <person name="Matsuura K."/>
            <person name="Barry K."/>
            <person name="Labutti K."/>
            <person name="Kuo R."/>
            <person name="Ohm R.A."/>
            <person name="Bhattacharya S.S."/>
            <person name="Shirouzu T."/>
            <person name="Yoshinaga Y."/>
            <person name="Martin F.M."/>
            <person name="Grigoriev I.V."/>
            <person name="Hibbett D.S."/>
        </authorList>
    </citation>
    <scope>NUCLEOTIDE SEQUENCE [LARGE SCALE GENOMIC DNA]</scope>
    <source>
        <strain evidence="5 6">TUFC12733</strain>
    </source>
</reference>
<organism evidence="5 6">
    <name type="scientific">Calocera viscosa (strain TUFC12733)</name>
    <dbReference type="NCBI Taxonomy" id="1330018"/>
    <lineage>
        <taxon>Eukaryota</taxon>
        <taxon>Fungi</taxon>
        <taxon>Dikarya</taxon>
        <taxon>Basidiomycota</taxon>
        <taxon>Agaricomycotina</taxon>
        <taxon>Dacrymycetes</taxon>
        <taxon>Dacrymycetales</taxon>
        <taxon>Dacrymycetaceae</taxon>
        <taxon>Calocera</taxon>
    </lineage>
</organism>